<feature type="non-terminal residue" evidence="1">
    <location>
        <position position="63"/>
    </location>
</feature>
<dbReference type="Proteomes" id="UP001431209">
    <property type="component" value="Unassembled WGS sequence"/>
</dbReference>
<dbReference type="AlphaFoldDB" id="A0AAW2YMZ8"/>
<protein>
    <submittedName>
        <fullName evidence="1">Uncharacterized protein</fullName>
    </submittedName>
</protein>
<accession>A0AAW2YMZ8</accession>
<organism evidence="1 2">
    <name type="scientific">Acrasis kona</name>
    <dbReference type="NCBI Taxonomy" id="1008807"/>
    <lineage>
        <taxon>Eukaryota</taxon>
        <taxon>Discoba</taxon>
        <taxon>Heterolobosea</taxon>
        <taxon>Tetramitia</taxon>
        <taxon>Eutetramitia</taxon>
        <taxon>Acrasidae</taxon>
        <taxon>Acrasis</taxon>
    </lineage>
</organism>
<name>A0AAW2YMZ8_9EUKA</name>
<proteinExistence type="predicted"/>
<dbReference type="EMBL" id="JAOPGA020000460">
    <property type="protein sequence ID" value="KAL0478697.1"/>
    <property type="molecule type" value="Genomic_DNA"/>
</dbReference>
<evidence type="ECO:0000313" key="1">
    <source>
        <dbReference type="EMBL" id="KAL0478697.1"/>
    </source>
</evidence>
<keyword evidence="2" id="KW-1185">Reference proteome</keyword>
<gene>
    <name evidence="1" type="ORF">AKO1_008286</name>
</gene>
<comment type="caution">
    <text evidence="1">The sequence shown here is derived from an EMBL/GenBank/DDBJ whole genome shotgun (WGS) entry which is preliminary data.</text>
</comment>
<sequence>MVENDIGTGLPNKTFLKSYGAGPFNKILVRDQSTKQKQNKISIEDGLPEFNKKRFTTRTILLG</sequence>
<evidence type="ECO:0000313" key="2">
    <source>
        <dbReference type="Proteomes" id="UP001431209"/>
    </source>
</evidence>
<reference evidence="1 2" key="1">
    <citation type="submission" date="2024-03" db="EMBL/GenBank/DDBJ databases">
        <title>The Acrasis kona genome and developmental transcriptomes reveal deep origins of eukaryotic multicellular pathways.</title>
        <authorList>
            <person name="Sheikh S."/>
            <person name="Fu C.-J."/>
            <person name="Brown M.W."/>
            <person name="Baldauf S.L."/>
        </authorList>
    </citation>
    <scope>NUCLEOTIDE SEQUENCE [LARGE SCALE GENOMIC DNA]</scope>
    <source>
        <strain evidence="1 2">ATCC MYA-3509</strain>
    </source>
</reference>